<name>A0ABT6ZUK3_9ACTN</name>
<evidence type="ECO:0000256" key="2">
    <source>
        <dbReference type="ARBA" id="ARBA00004931"/>
    </source>
</evidence>
<sequence>MTAPASEAEAASVTAPASEAEAASVTAPASEAEAASATAPASEARTASVTAPASEARTASVTASALESLASPGTGHPEWIWRSGELVPWEQAAVHVNAVGHASVAAVFEGIKAYLAADGRRLLVFRLEDHLRRLADSARLCRLSLPYSGAELGAAAVELLAVNGYREDAYLRPWAFPRGIIREQMVPAEAACEVVIDSWPFRSALDKERGCRAAVSSWLRVSESSMPPRAKAFSNYHNGRLAMMEARENGHDWPVMLNERHKVSEGAGACLALVRDGVVVTPSLGSGVLPGITRDTALTLLRGLGFPVEEREVDRSELHLADEIFFMGTAWEILPVTTIDGLTVDDGTPGPVTRALSGAYGRLMRGEDDTHPEWITEVPLS</sequence>
<comment type="catalytic activity">
    <reaction evidence="9 10">
        <text>L-leucine + 2-oxoglutarate = 4-methyl-2-oxopentanoate + L-glutamate</text>
        <dbReference type="Rhea" id="RHEA:18321"/>
        <dbReference type="ChEBI" id="CHEBI:16810"/>
        <dbReference type="ChEBI" id="CHEBI:17865"/>
        <dbReference type="ChEBI" id="CHEBI:29985"/>
        <dbReference type="ChEBI" id="CHEBI:57427"/>
        <dbReference type="EC" id="2.6.1.42"/>
    </reaction>
</comment>
<comment type="similarity">
    <text evidence="4 10">Belongs to the class-IV pyridoxal-phosphate-dependent aminotransferase family.</text>
</comment>
<evidence type="ECO:0000256" key="10">
    <source>
        <dbReference type="RuleBase" id="RU364094"/>
    </source>
</evidence>
<dbReference type="InterPro" id="IPR050571">
    <property type="entry name" value="Class-IV_PLP-Dep_Aminotrnsfr"/>
</dbReference>
<comment type="pathway">
    <text evidence="3 10">Amino-acid biosynthesis; L-leucine biosynthesis; L-leucine from 3-methyl-2-oxobutanoate: step 4/4.</text>
</comment>
<evidence type="ECO:0000313" key="12">
    <source>
        <dbReference type="EMBL" id="MDJ1132745.1"/>
    </source>
</evidence>
<dbReference type="PANTHER" id="PTHR42743:SF11">
    <property type="entry name" value="AMINODEOXYCHORISMATE LYASE"/>
    <property type="match status" value="1"/>
</dbReference>
<comment type="pathway">
    <text evidence="2 10">Amino-acid biosynthesis; L-valine biosynthesis; L-valine from pyruvate: step 4/4.</text>
</comment>
<evidence type="ECO:0000313" key="13">
    <source>
        <dbReference type="Proteomes" id="UP001214441"/>
    </source>
</evidence>
<dbReference type="RefSeq" id="WP_274040099.1">
    <property type="nucleotide sequence ID" value="NZ_JANCPR020000010.1"/>
</dbReference>
<comment type="catalytic activity">
    <reaction evidence="7 10">
        <text>L-valine + 2-oxoglutarate = 3-methyl-2-oxobutanoate + L-glutamate</text>
        <dbReference type="Rhea" id="RHEA:24813"/>
        <dbReference type="ChEBI" id="CHEBI:11851"/>
        <dbReference type="ChEBI" id="CHEBI:16810"/>
        <dbReference type="ChEBI" id="CHEBI:29985"/>
        <dbReference type="ChEBI" id="CHEBI:57762"/>
        <dbReference type="EC" id="2.6.1.42"/>
    </reaction>
</comment>
<evidence type="ECO:0000256" key="4">
    <source>
        <dbReference type="ARBA" id="ARBA00009320"/>
    </source>
</evidence>
<dbReference type="EC" id="2.6.1.42" evidence="10"/>
<dbReference type="PANTHER" id="PTHR42743">
    <property type="entry name" value="AMINO-ACID AMINOTRANSFERASE"/>
    <property type="match status" value="1"/>
</dbReference>
<dbReference type="Gene3D" id="3.20.10.10">
    <property type="entry name" value="D-amino Acid Aminotransferase, subunit A, domain 2"/>
    <property type="match status" value="1"/>
</dbReference>
<evidence type="ECO:0000256" key="9">
    <source>
        <dbReference type="ARBA" id="ARBA00049229"/>
    </source>
</evidence>
<dbReference type="InterPro" id="IPR001544">
    <property type="entry name" value="Aminotrans_IV"/>
</dbReference>
<gene>
    <name evidence="10 12" type="primary">ilvE</name>
    <name evidence="12" type="ORF">NMN56_012430</name>
</gene>
<keyword evidence="5 10" id="KW-0032">Aminotransferase</keyword>
<comment type="caution">
    <text evidence="12">The sequence shown here is derived from an EMBL/GenBank/DDBJ whole genome shotgun (WGS) entry which is preliminary data.</text>
</comment>
<comment type="function">
    <text evidence="10">Acts on leucine, isoleucine and valine.</text>
</comment>
<dbReference type="InterPro" id="IPR043131">
    <property type="entry name" value="BCAT-like_N"/>
</dbReference>
<keyword evidence="6 10" id="KW-0808">Transferase</keyword>
<keyword evidence="10" id="KW-0663">Pyridoxal phosphate</keyword>
<dbReference type="GO" id="GO:0004084">
    <property type="term" value="F:branched-chain-amino-acid transaminase activity"/>
    <property type="evidence" value="ECO:0007669"/>
    <property type="project" value="UniProtKB-EC"/>
</dbReference>
<protein>
    <recommendedName>
        <fullName evidence="10">Branched-chain-amino-acid aminotransferase</fullName>
        <shortName evidence="10">BCAT</shortName>
        <ecNumber evidence="10">2.6.1.42</ecNumber>
    </recommendedName>
</protein>
<keyword evidence="10" id="KW-0028">Amino-acid biosynthesis</keyword>
<comment type="catalytic activity">
    <reaction evidence="8 10">
        <text>L-isoleucine + 2-oxoglutarate = (S)-3-methyl-2-oxopentanoate + L-glutamate</text>
        <dbReference type="Rhea" id="RHEA:24801"/>
        <dbReference type="ChEBI" id="CHEBI:16810"/>
        <dbReference type="ChEBI" id="CHEBI:29985"/>
        <dbReference type="ChEBI" id="CHEBI:35146"/>
        <dbReference type="ChEBI" id="CHEBI:58045"/>
        <dbReference type="EC" id="2.6.1.42"/>
    </reaction>
</comment>
<dbReference type="InterPro" id="IPR036038">
    <property type="entry name" value="Aminotransferase-like"/>
</dbReference>
<proteinExistence type="inferred from homology"/>
<reference evidence="12 13" key="1">
    <citation type="submission" date="2023-05" db="EMBL/GenBank/DDBJ databases">
        <title>Streptantibioticus silvisoli sp. nov., acidotolerant actinomycetes 1 from pine litter.</title>
        <authorList>
            <person name="Swiecimska M."/>
            <person name="Golinska P."/>
            <person name="Sangal V."/>
            <person name="Wachnowicz B."/>
            <person name="Goodfellow M."/>
        </authorList>
    </citation>
    <scope>NUCLEOTIDE SEQUENCE [LARGE SCALE GENOMIC DNA]</scope>
    <source>
        <strain evidence="12 13">DSM 42109</strain>
    </source>
</reference>
<evidence type="ECO:0000256" key="11">
    <source>
        <dbReference type="SAM" id="MobiDB-lite"/>
    </source>
</evidence>
<dbReference type="InterPro" id="IPR043132">
    <property type="entry name" value="BCAT-like_C"/>
</dbReference>
<dbReference type="NCBIfam" id="TIGR01122">
    <property type="entry name" value="ilvE_I"/>
    <property type="match status" value="1"/>
</dbReference>
<evidence type="ECO:0000256" key="8">
    <source>
        <dbReference type="ARBA" id="ARBA00048798"/>
    </source>
</evidence>
<comment type="pathway">
    <text evidence="1 10">Amino-acid biosynthesis; L-isoleucine biosynthesis; L-isoleucine from 2-oxobutanoate: step 4/4.</text>
</comment>
<keyword evidence="13" id="KW-1185">Reference proteome</keyword>
<feature type="compositionally biased region" description="Polar residues" evidence="11">
    <location>
        <begin position="45"/>
        <end position="54"/>
    </location>
</feature>
<dbReference type="EMBL" id="JANCPR020000010">
    <property type="protein sequence ID" value="MDJ1132745.1"/>
    <property type="molecule type" value="Genomic_DNA"/>
</dbReference>
<evidence type="ECO:0000256" key="1">
    <source>
        <dbReference type="ARBA" id="ARBA00004824"/>
    </source>
</evidence>
<evidence type="ECO:0000256" key="7">
    <source>
        <dbReference type="ARBA" id="ARBA00048212"/>
    </source>
</evidence>
<feature type="compositionally biased region" description="Low complexity" evidence="11">
    <location>
        <begin position="1"/>
        <end position="44"/>
    </location>
</feature>
<dbReference type="Gene3D" id="3.30.470.10">
    <property type="match status" value="1"/>
</dbReference>
<dbReference type="CDD" id="cd00449">
    <property type="entry name" value="PLPDE_IV"/>
    <property type="match status" value="1"/>
</dbReference>
<evidence type="ECO:0000256" key="3">
    <source>
        <dbReference type="ARBA" id="ARBA00005072"/>
    </source>
</evidence>
<evidence type="ECO:0000256" key="5">
    <source>
        <dbReference type="ARBA" id="ARBA00022576"/>
    </source>
</evidence>
<accession>A0ABT6ZUK3</accession>
<comment type="cofactor">
    <cofactor evidence="10">
        <name>pyridoxal 5'-phosphate</name>
        <dbReference type="ChEBI" id="CHEBI:597326"/>
    </cofactor>
</comment>
<dbReference type="Proteomes" id="UP001214441">
    <property type="component" value="Unassembled WGS sequence"/>
</dbReference>
<evidence type="ECO:0000256" key="6">
    <source>
        <dbReference type="ARBA" id="ARBA00022679"/>
    </source>
</evidence>
<dbReference type="InterPro" id="IPR005785">
    <property type="entry name" value="B_amino_transI"/>
</dbReference>
<dbReference type="Pfam" id="PF01063">
    <property type="entry name" value="Aminotran_4"/>
    <property type="match status" value="1"/>
</dbReference>
<dbReference type="SUPFAM" id="SSF56752">
    <property type="entry name" value="D-aminoacid aminotransferase-like PLP-dependent enzymes"/>
    <property type="match status" value="1"/>
</dbReference>
<organism evidence="12 13">
    <name type="scientific">Streptomyces iconiensis</name>
    <dbReference type="NCBI Taxonomy" id="1384038"/>
    <lineage>
        <taxon>Bacteria</taxon>
        <taxon>Bacillati</taxon>
        <taxon>Actinomycetota</taxon>
        <taxon>Actinomycetes</taxon>
        <taxon>Kitasatosporales</taxon>
        <taxon>Streptomycetaceae</taxon>
        <taxon>Streptomyces</taxon>
    </lineage>
</organism>
<keyword evidence="10" id="KW-0100">Branched-chain amino acid biosynthesis</keyword>
<feature type="region of interest" description="Disordered" evidence="11">
    <location>
        <begin position="1"/>
        <end position="54"/>
    </location>
</feature>